<evidence type="ECO:0000259" key="2">
    <source>
        <dbReference type="PROSITE" id="PS51819"/>
    </source>
</evidence>
<dbReference type="GO" id="GO:0004462">
    <property type="term" value="F:lactoylglutathione lyase activity"/>
    <property type="evidence" value="ECO:0007669"/>
    <property type="project" value="InterPro"/>
</dbReference>
<name>A0AA86MXZ8_9BACT</name>
<sequence>MRPHLGAIWLLIVFLLPRAEGWAGPLVQAVDSIGMTVSDMDRSIRFYRDVLTFKPVSDVEVDGPEYDRFWGVFGARVRLVRMQLGEQALELMQFLSPPDARPIPAPSYSNDLWFQHVAIVVRDMDEAWARLRKHHVRQISPRPQTIPASNVAAAGIRAIKFRDPDGHNLELLWFPQGKGNARWHQPGTDLFLGIDHTAITVRNTDKSLQFYRDLLGLMMAGGSLNVGMEQEHLDSLPGARVRVTGLKTETGPPGVEFLEYELPAAGRPMPSDTSPTDLWHWHVTVVVPDAVAAMTILCARVFCVSNSGGPMHDRALGFAQGFLVRDPDGHTLQLVSR</sequence>
<feature type="domain" description="VOC" evidence="2">
    <location>
        <begin position="29"/>
        <end position="174"/>
    </location>
</feature>
<gene>
    <name evidence="3" type="ORF">DNFV4_01432</name>
</gene>
<dbReference type="AlphaFoldDB" id="A0AA86MXZ8"/>
<keyword evidence="4" id="KW-1185">Reference proteome</keyword>
<dbReference type="InterPro" id="IPR037523">
    <property type="entry name" value="VOC_core"/>
</dbReference>
<dbReference type="GO" id="GO:0046872">
    <property type="term" value="F:metal ion binding"/>
    <property type="evidence" value="ECO:0007669"/>
    <property type="project" value="UniProtKB-KW"/>
</dbReference>
<dbReference type="InterPro" id="IPR018146">
    <property type="entry name" value="Glyoxalase_1_CS"/>
</dbReference>
<dbReference type="InterPro" id="IPR029068">
    <property type="entry name" value="Glyas_Bleomycin-R_OHBP_Dase"/>
</dbReference>
<dbReference type="PROSITE" id="PS51819">
    <property type="entry name" value="VOC"/>
    <property type="match status" value="2"/>
</dbReference>
<dbReference type="InterPro" id="IPR051785">
    <property type="entry name" value="MMCE/EMCE_epimerase"/>
</dbReference>
<dbReference type="PROSITE" id="PS00934">
    <property type="entry name" value="GLYOXALASE_I_1"/>
    <property type="match status" value="1"/>
</dbReference>
<dbReference type="KEGG" id="nti:DNFV4_01432"/>
<dbReference type="PANTHER" id="PTHR43048">
    <property type="entry name" value="METHYLMALONYL-COA EPIMERASE"/>
    <property type="match status" value="1"/>
</dbReference>
<accession>A0AA86MXZ8</accession>
<dbReference type="GO" id="GO:0004493">
    <property type="term" value="F:methylmalonyl-CoA epimerase activity"/>
    <property type="evidence" value="ECO:0007669"/>
    <property type="project" value="TreeGrafter"/>
</dbReference>
<keyword evidence="1" id="KW-0479">Metal-binding</keyword>
<dbReference type="InterPro" id="IPR004360">
    <property type="entry name" value="Glyas_Fos-R_dOase_dom"/>
</dbReference>
<protein>
    <submittedName>
        <fullName evidence="3">VOC family protein</fullName>
    </submittedName>
</protein>
<dbReference type="Proteomes" id="UP001179121">
    <property type="component" value="Chromosome"/>
</dbReference>
<dbReference type="Gene3D" id="3.10.180.10">
    <property type="entry name" value="2,3-Dihydroxybiphenyl 1,2-Dioxygenase, domain 1"/>
    <property type="match status" value="2"/>
</dbReference>
<dbReference type="GO" id="GO:0046491">
    <property type="term" value="P:L-methylmalonyl-CoA metabolic process"/>
    <property type="evidence" value="ECO:0007669"/>
    <property type="project" value="TreeGrafter"/>
</dbReference>
<dbReference type="EMBL" id="OX365700">
    <property type="protein sequence ID" value="CAI4031000.1"/>
    <property type="molecule type" value="Genomic_DNA"/>
</dbReference>
<dbReference type="PANTHER" id="PTHR43048:SF3">
    <property type="entry name" value="METHYLMALONYL-COA EPIMERASE, MITOCHONDRIAL"/>
    <property type="match status" value="1"/>
</dbReference>
<evidence type="ECO:0000313" key="3">
    <source>
        <dbReference type="EMBL" id="CAI4031000.1"/>
    </source>
</evidence>
<reference evidence="3" key="1">
    <citation type="submission" date="2022-10" db="EMBL/GenBank/DDBJ databases">
        <authorList>
            <person name="Koch H."/>
        </authorList>
    </citation>
    <scope>NUCLEOTIDE SEQUENCE</scope>
    <source>
        <strain evidence="3">DNF</strain>
    </source>
</reference>
<dbReference type="SUPFAM" id="SSF54593">
    <property type="entry name" value="Glyoxalase/Bleomycin resistance protein/Dihydroxybiphenyl dioxygenase"/>
    <property type="match status" value="1"/>
</dbReference>
<evidence type="ECO:0000256" key="1">
    <source>
        <dbReference type="ARBA" id="ARBA00022723"/>
    </source>
</evidence>
<feature type="domain" description="VOC" evidence="2">
    <location>
        <begin position="193"/>
        <end position="337"/>
    </location>
</feature>
<organism evidence="3 4">
    <name type="scientific">Nitrospira tepida</name>
    <dbReference type="NCBI Taxonomy" id="2973512"/>
    <lineage>
        <taxon>Bacteria</taxon>
        <taxon>Pseudomonadati</taxon>
        <taxon>Nitrospirota</taxon>
        <taxon>Nitrospiria</taxon>
        <taxon>Nitrospirales</taxon>
        <taxon>Nitrospiraceae</taxon>
        <taxon>Nitrospira</taxon>
    </lineage>
</organism>
<dbReference type="Pfam" id="PF00903">
    <property type="entry name" value="Glyoxalase"/>
    <property type="match status" value="2"/>
</dbReference>
<proteinExistence type="predicted"/>
<dbReference type="RefSeq" id="WP_370693553.1">
    <property type="nucleotide sequence ID" value="NZ_OX365700.1"/>
</dbReference>
<evidence type="ECO:0000313" key="4">
    <source>
        <dbReference type="Proteomes" id="UP001179121"/>
    </source>
</evidence>